<organism evidence="1 2">
    <name type="scientific">Clunio marinus</name>
    <dbReference type="NCBI Taxonomy" id="568069"/>
    <lineage>
        <taxon>Eukaryota</taxon>
        <taxon>Metazoa</taxon>
        <taxon>Ecdysozoa</taxon>
        <taxon>Arthropoda</taxon>
        <taxon>Hexapoda</taxon>
        <taxon>Insecta</taxon>
        <taxon>Pterygota</taxon>
        <taxon>Neoptera</taxon>
        <taxon>Endopterygota</taxon>
        <taxon>Diptera</taxon>
        <taxon>Nematocera</taxon>
        <taxon>Chironomoidea</taxon>
        <taxon>Chironomidae</taxon>
        <taxon>Clunio</taxon>
    </lineage>
</organism>
<proteinExistence type="predicted"/>
<accession>A0A1J1HKH5</accession>
<dbReference type="AlphaFoldDB" id="A0A1J1HKH5"/>
<evidence type="ECO:0000313" key="1">
    <source>
        <dbReference type="EMBL" id="CRK88560.1"/>
    </source>
</evidence>
<keyword evidence="2" id="KW-1185">Reference proteome</keyword>
<dbReference type="Proteomes" id="UP000183832">
    <property type="component" value="Unassembled WGS sequence"/>
</dbReference>
<dbReference type="EMBL" id="CVRI01000008">
    <property type="protein sequence ID" value="CRK88560.1"/>
    <property type="molecule type" value="Genomic_DNA"/>
</dbReference>
<protein>
    <submittedName>
        <fullName evidence="1">CLUMA_CG002317, isoform A</fullName>
    </submittedName>
</protein>
<name>A0A1J1HKH5_9DIPT</name>
<reference evidence="1 2" key="1">
    <citation type="submission" date="2015-04" db="EMBL/GenBank/DDBJ databases">
        <authorList>
            <person name="Syromyatnikov M.Y."/>
            <person name="Popov V.N."/>
        </authorList>
    </citation>
    <scope>NUCLEOTIDE SEQUENCE [LARGE SCALE GENOMIC DNA]</scope>
</reference>
<gene>
    <name evidence="1" type="ORF">CLUMA_CG002317</name>
</gene>
<sequence length="151" mass="17722">MHYEKYFALETARNLMSSNSIDVNCFHCYTTCDSDVMMLIKVVSSCHQLGINTIEYQVSWAHILLLGTHAHHNNTFNCISYHLLFYFRSFLIEQKEFQFTIIENITSNSKAFEFNAYVLSFIWKYKLLCSTTNIKPKVIVLKPHSDEFSVR</sequence>
<evidence type="ECO:0000313" key="2">
    <source>
        <dbReference type="Proteomes" id="UP000183832"/>
    </source>
</evidence>